<dbReference type="Proteomes" id="UP000823661">
    <property type="component" value="Unassembled WGS sequence"/>
</dbReference>
<keyword evidence="1" id="KW-0732">Signal</keyword>
<proteinExistence type="predicted"/>
<evidence type="ECO:0000256" key="1">
    <source>
        <dbReference type="SAM" id="SignalP"/>
    </source>
</evidence>
<dbReference type="AlphaFoldDB" id="A0A9D9EQE6"/>
<gene>
    <name evidence="2" type="ORF">IAC06_02430</name>
</gene>
<evidence type="ECO:0000313" key="3">
    <source>
        <dbReference type="Proteomes" id="UP000823661"/>
    </source>
</evidence>
<comment type="caution">
    <text evidence="2">The sequence shown here is derived from an EMBL/GenBank/DDBJ whole genome shotgun (WGS) entry which is preliminary data.</text>
</comment>
<feature type="signal peptide" evidence="1">
    <location>
        <begin position="1"/>
        <end position="22"/>
    </location>
</feature>
<feature type="chain" id="PRO_5038824023" description="Fibronectin type-III domain-containing protein" evidence="1">
    <location>
        <begin position="23"/>
        <end position="521"/>
    </location>
</feature>
<evidence type="ECO:0000313" key="2">
    <source>
        <dbReference type="EMBL" id="MBO8451729.1"/>
    </source>
</evidence>
<accession>A0A9D9EQE6</accession>
<sequence length="521" mass="57571">MKTKKILWYVAALSMVAVGLSACSKADSDGNGEGQTGNTRFRVTVNEETLTAESVTVSVTCTGGSDTWYCFVTDDMESDIEKAIADELAGITDYQSVLKVGNQSVTFNNLTERTKYRVIVTGLLSDGQLVGTADDETFTTPLPEGKWITNEENWSCGYLRRGDMTLEDGSKMYADILLFTISGGDDFYLPAVVSAREFRDEYNSDIAAFAKAEIAVVQEEIDLRNSMGDNAMWQDYLLDSKMEGSLGILDSGDQWYAVMLGVDFDGKGTGLYVMSEPFTPQEETAVPEYEKWIGTWRIADKNTPGYYYIVEITADESNYQYLVDGWEGPNGNQVNNDIDFPPFHARYDKTTQTLAFMAEPGLWRVDLADIDVPFDYKQYGRADIGLFAFYDNDPNDKIFDTISDSYPIATAEMDADGNVTVTTEPIEITDSNGSTYTVNLLGMWYAADLIDYKDSAGRGGYSLSFDYRVPRFPYVMTKVDDSGASEAGTEVTAASVNGAAPVATNLVRAAKTWSMPRFAKQ</sequence>
<evidence type="ECO:0008006" key="4">
    <source>
        <dbReference type="Google" id="ProtNLM"/>
    </source>
</evidence>
<protein>
    <recommendedName>
        <fullName evidence="4">Fibronectin type-III domain-containing protein</fullName>
    </recommendedName>
</protein>
<reference evidence="2" key="1">
    <citation type="submission" date="2020-10" db="EMBL/GenBank/DDBJ databases">
        <authorList>
            <person name="Gilroy R."/>
        </authorList>
    </citation>
    <scope>NUCLEOTIDE SEQUENCE</scope>
    <source>
        <strain evidence="2">B1-20833</strain>
    </source>
</reference>
<dbReference type="PROSITE" id="PS51257">
    <property type="entry name" value="PROKAR_LIPOPROTEIN"/>
    <property type="match status" value="1"/>
</dbReference>
<reference evidence="2" key="2">
    <citation type="journal article" date="2021" name="PeerJ">
        <title>Extensive microbial diversity within the chicken gut microbiome revealed by metagenomics and culture.</title>
        <authorList>
            <person name="Gilroy R."/>
            <person name="Ravi A."/>
            <person name="Getino M."/>
            <person name="Pursley I."/>
            <person name="Horton D.L."/>
            <person name="Alikhan N.F."/>
            <person name="Baker D."/>
            <person name="Gharbi K."/>
            <person name="Hall N."/>
            <person name="Watson M."/>
            <person name="Adriaenssens E.M."/>
            <person name="Foster-Nyarko E."/>
            <person name="Jarju S."/>
            <person name="Secka A."/>
            <person name="Antonio M."/>
            <person name="Oren A."/>
            <person name="Chaudhuri R.R."/>
            <person name="La Ragione R."/>
            <person name="Hildebrand F."/>
            <person name="Pallen M.J."/>
        </authorList>
    </citation>
    <scope>NUCLEOTIDE SEQUENCE</scope>
    <source>
        <strain evidence="2">B1-20833</strain>
    </source>
</reference>
<organism evidence="2 3">
    <name type="scientific">Candidatus Cryptobacteroides intestinavium</name>
    <dbReference type="NCBI Taxonomy" id="2840766"/>
    <lineage>
        <taxon>Bacteria</taxon>
        <taxon>Pseudomonadati</taxon>
        <taxon>Bacteroidota</taxon>
        <taxon>Bacteroidia</taxon>
        <taxon>Bacteroidales</taxon>
        <taxon>Candidatus Cryptobacteroides</taxon>
    </lineage>
</organism>
<dbReference type="EMBL" id="JADIMI010000020">
    <property type="protein sequence ID" value="MBO8451729.1"/>
    <property type="molecule type" value="Genomic_DNA"/>
</dbReference>
<name>A0A9D9EQE6_9BACT</name>